<dbReference type="PANTHER" id="PTHR43245">
    <property type="entry name" value="BIFUNCTIONAL POLYMYXIN RESISTANCE PROTEIN ARNA"/>
    <property type="match status" value="1"/>
</dbReference>
<dbReference type="STRING" id="33881.NS184_01415"/>
<dbReference type="RefSeq" id="WP_058724363.1">
    <property type="nucleotide sequence ID" value="NZ_LDQC01000008.1"/>
</dbReference>
<dbReference type="Pfam" id="PF01370">
    <property type="entry name" value="Epimerase"/>
    <property type="match status" value="2"/>
</dbReference>
<dbReference type="OrthoDB" id="9801785at2"/>
<accession>A0A175S160</accession>
<proteinExistence type="predicted"/>
<comment type="caution">
    <text evidence="3">The sequence shown here is derived from an EMBL/GenBank/DDBJ whole genome shotgun (WGS) entry which is preliminary data.</text>
</comment>
<evidence type="ECO:0000313" key="3">
    <source>
        <dbReference type="EMBL" id="KTR10744.1"/>
    </source>
</evidence>
<feature type="domain" description="NAD-dependent epimerase/dehydratase" evidence="2">
    <location>
        <begin position="167"/>
        <end position="283"/>
    </location>
</feature>
<dbReference type="SUPFAM" id="SSF51735">
    <property type="entry name" value="NAD(P)-binding Rossmann-fold domains"/>
    <property type="match status" value="1"/>
</dbReference>
<dbReference type="PATRIC" id="fig|33881.3.peg.3158"/>
<organism evidence="3 4">
    <name type="scientific">Curtobacterium luteum</name>
    <dbReference type="NCBI Taxonomy" id="33881"/>
    <lineage>
        <taxon>Bacteria</taxon>
        <taxon>Bacillati</taxon>
        <taxon>Actinomycetota</taxon>
        <taxon>Actinomycetes</taxon>
        <taxon>Micrococcales</taxon>
        <taxon>Microbacteriaceae</taxon>
        <taxon>Curtobacterium</taxon>
    </lineage>
</organism>
<feature type="domain" description="NAD-dependent epimerase/dehydratase" evidence="2">
    <location>
        <begin position="5"/>
        <end position="132"/>
    </location>
</feature>
<dbReference type="PANTHER" id="PTHR43245:SF13">
    <property type="entry name" value="UDP-D-APIOSE_UDP-D-XYLOSE SYNTHASE 2"/>
    <property type="match status" value="1"/>
</dbReference>
<name>A0A175S160_9MICO</name>
<evidence type="ECO:0000313" key="4">
    <source>
        <dbReference type="Proteomes" id="UP000078252"/>
    </source>
</evidence>
<dbReference type="Gene3D" id="3.40.50.720">
    <property type="entry name" value="NAD(P)-binding Rossmann-like Domain"/>
    <property type="match status" value="1"/>
</dbReference>
<protein>
    <submittedName>
        <fullName evidence="3">NAD-dependent dehydratase</fullName>
    </submittedName>
</protein>
<evidence type="ECO:0000256" key="1">
    <source>
        <dbReference type="SAM" id="MobiDB-lite"/>
    </source>
</evidence>
<feature type="compositionally biased region" description="Basic and acidic residues" evidence="1">
    <location>
        <begin position="145"/>
        <end position="154"/>
    </location>
</feature>
<dbReference type="Proteomes" id="UP000078252">
    <property type="component" value="Unassembled WGS sequence"/>
</dbReference>
<dbReference type="InterPro" id="IPR050177">
    <property type="entry name" value="Lipid_A_modif_metabolic_enz"/>
</dbReference>
<gene>
    <name evidence="3" type="ORF">NS184_01415</name>
</gene>
<reference evidence="3 4" key="1">
    <citation type="journal article" date="2016" name="Front. Microbiol.">
        <title>Genomic Resource of Rice Seed Associated Bacteria.</title>
        <authorList>
            <person name="Midha S."/>
            <person name="Bansal K."/>
            <person name="Sharma S."/>
            <person name="Kumar N."/>
            <person name="Patil P.P."/>
            <person name="Chaudhry V."/>
            <person name="Patil P.B."/>
        </authorList>
    </citation>
    <scope>NUCLEOTIDE SEQUENCE [LARGE SCALE GENOMIC DNA]</scope>
    <source>
        <strain evidence="3 4">NS184</strain>
    </source>
</reference>
<sequence length="355" mass="37382">MTRLLVTGGAGFIGSAIVRRALTEGHEVRVLDSLRPDVHGDAGAGHAPVPEGVDFVRGDVRDDTVLDAALDGIDVVCHQAAKVGLGVDFQDAPDYVSSNDTGTAHVLAAMDRHGIGRLVVASSMVVYGEGAYATAAGDPTRPPARRREDLDAGRFDPIGPDGEPLVPGLIDEDAALDPRNVYAQTKVAQEHLASSWARATGGRAIALRYHNVYGPGMPANTPYAGVASLFRSALARGEAPRVFEDGRQRRDFVHVDDVAGANAASIAATADLPDDSFRAYNVGSGTVHTIGEMAAAIAGPDGPQPIVTGEYRLGDVRHVTASSERIGRELGWHAEVDFERGMREFATAPLRAAVR</sequence>
<dbReference type="EMBL" id="LDQC01000008">
    <property type="protein sequence ID" value="KTR10744.1"/>
    <property type="molecule type" value="Genomic_DNA"/>
</dbReference>
<dbReference type="AlphaFoldDB" id="A0A175S160"/>
<dbReference type="InterPro" id="IPR001509">
    <property type="entry name" value="Epimerase_deHydtase"/>
</dbReference>
<feature type="region of interest" description="Disordered" evidence="1">
    <location>
        <begin position="133"/>
        <end position="168"/>
    </location>
</feature>
<dbReference type="InterPro" id="IPR036291">
    <property type="entry name" value="NAD(P)-bd_dom_sf"/>
</dbReference>
<evidence type="ECO:0000259" key="2">
    <source>
        <dbReference type="Pfam" id="PF01370"/>
    </source>
</evidence>